<feature type="signal peptide" evidence="2">
    <location>
        <begin position="1"/>
        <end position="23"/>
    </location>
</feature>
<dbReference type="PROSITE" id="PS51257">
    <property type="entry name" value="PROKAR_LIPOPROTEIN"/>
    <property type="match status" value="1"/>
</dbReference>
<protein>
    <recommendedName>
        <fullName evidence="5">Lipoprotein</fullName>
    </recommendedName>
</protein>
<feature type="region of interest" description="Disordered" evidence="1">
    <location>
        <begin position="233"/>
        <end position="259"/>
    </location>
</feature>
<keyword evidence="4" id="KW-1185">Reference proteome</keyword>
<dbReference type="RefSeq" id="WP_344600469.1">
    <property type="nucleotide sequence ID" value="NZ_BAAATK010000006.1"/>
</dbReference>
<feature type="region of interest" description="Disordered" evidence="1">
    <location>
        <begin position="28"/>
        <end position="57"/>
    </location>
</feature>
<dbReference type="Proteomes" id="UP001500460">
    <property type="component" value="Unassembled WGS sequence"/>
</dbReference>
<sequence>MNPLAPRLLAPLLLAAGCALLTACSGDRDPAPAPDPPSRTVTATAPAPRAPEPLKMPIDPYRISNAEHAELRAAEQILVNACLERLGSDYRSPHTAVVRPAPEAPYGITDRQWARDHGYRIPPGLQARPDPDAAQPDATAQALITGGVAYTEDGDPMPFADVEKVTRYRGRAVPEGGCLGEARRTLAERDDNRDLTGVPRDIYGEAYQKSRQDPEVKRVFAAWSDCMREKGHDYASPLDPSNDPRFPEDPPASADEKRTAVADVACKERTGLVAVWHRVESAIERSLMAEHPDELAAARADRETRLANARRVNARHD</sequence>
<dbReference type="EMBL" id="BAAATK010000006">
    <property type="protein sequence ID" value="GAA2427065.1"/>
    <property type="molecule type" value="Genomic_DNA"/>
</dbReference>
<reference evidence="4" key="1">
    <citation type="journal article" date="2019" name="Int. J. Syst. Evol. Microbiol.">
        <title>The Global Catalogue of Microorganisms (GCM) 10K type strain sequencing project: providing services to taxonomists for standard genome sequencing and annotation.</title>
        <authorList>
            <consortium name="The Broad Institute Genomics Platform"/>
            <consortium name="The Broad Institute Genome Sequencing Center for Infectious Disease"/>
            <person name="Wu L."/>
            <person name="Ma J."/>
        </authorList>
    </citation>
    <scope>NUCLEOTIDE SEQUENCE [LARGE SCALE GENOMIC DNA]</scope>
    <source>
        <strain evidence="4">JCM 6922</strain>
    </source>
</reference>
<gene>
    <name evidence="3" type="ORF">GCM10010421_12860</name>
</gene>
<evidence type="ECO:0000256" key="1">
    <source>
        <dbReference type="SAM" id="MobiDB-lite"/>
    </source>
</evidence>
<feature type="chain" id="PRO_5045161501" description="Lipoprotein" evidence="2">
    <location>
        <begin position="24"/>
        <end position="317"/>
    </location>
</feature>
<evidence type="ECO:0000256" key="2">
    <source>
        <dbReference type="SAM" id="SignalP"/>
    </source>
</evidence>
<evidence type="ECO:0000313" key="4">
    <source>
        <dbReference type="Proteomes" id="UP001500460"/>
    </source>
</evidence>
<accession>A0ABP5WKV6</accession>
<organism evidence="3 4">
    <name type="scientific">Streptomyces glaucus</name>
    <dbReference type="NCBI Taxonomy" id="284029"/>
    <lineage>
        <taxon>Bacteria</taxon>
        <taxon>Bacillati</taxon>
        <taxon>Actinomycetota</taxon>
        <taxon>Actinomycetes</taxon>
        <taxon>Kitasatosporales</taxon>
        <taxon>Streptomycetaceae</taxon>
        <taxon>Streptomyces</taxon>
    </lineage>
</organism>
<name>A0ABP5WKV6_9ACTN</name>
<keyword evidence="2" id="KW-0732">Signal</keyword>
<evidence type="ECO:0000313" key="3">
    <source>
        <dbReference type="EMBL" id="GAA2427065.1"/>
    </source>
</evidence>
<evidence type="ECO:0008006" key="5">
    <source>
        <dbReference type="Google" id="ProtNLM"/>
    </source>
</evidence>
<feature type="compositionally biased region" description="Low complexity" evidence="1">
    <location>
        <begin position="38"/>
        <end position="47"/>
    </location>
</feature>
<comment type="caution">
    <text evidence="3">The sequence shown here is derived from an EMBL/GenBank/DDBJ whole genome shotgun (WGS) entry which is preliminary data.</text>
</comment>
<proteinExistence type="predicted"/>